<dbReference type="Gene3D" id="1.10.10.10">
    <property type="entry name" value="Winged helix-like DNA-binding domain superfamily/Winged helix DNA-binding domain"/>
    <property type="match status" value="1"/>
</dbReference>
<dbReference type="Gene3D" id="3.40.190.290">
    <property type="match status" value="1"/>
</dbReference>
<dbReference type="PROSITE" id="PS50931">
    <property type="entry name" value="HTH_LYSR"/>
    <property type="match status" value="1"/>
</dbReference>
<organism evidence="6 7">
    <name type="scientific">Pseudomonas weihenstephanensis</name>
    <dbReference type="NCBI Taxonomy" id="1608994"/>
    <lineage>
        <taxon>Bacteria</taxon>
        <taxon>Pseudomonadati</taxon>
        <taxon>Pseudomonadota</taxon>
        <taxon>Gammaproteobacteria</taxon>
        <taxon>Pseudomonadales</taxon>
        <taxon>Pseudomonadaceae</taxon>
        <taxon>Pseudomonas</taxon>
    </lineage>
</organism>
<evidence type="ECO:0000256" key="1">
    <source>
        <dbReference type="ARBA" id="ARBA00009437"/>
    </source>
</evidence>
<comment type="caution">
    <text evidence="6">The sequence shown here is derived from an EMBL/GenBank/DDBJ whole genome shotgun (WGS) entry which is preliminary data.</text>
</comment>
<dbReference type="Pfam" id="PF00126">
    <property type="entry name" value="HTH_1"/>
    <property type="match status" value="1"/>
</dbReference>
<feature type="domain" description="HTH lysR-type" evidence="5">
    <location>
        <begin position="1"/>
        <end position="58"/>
    </location>
</feature>
<dbReference type="InterPro" id="IPR036388">
    <property type="entry name" value="WH-like_DNA-bd_sf"/>
</dbReference>
<proteinExistence type="inferred from homology"/>
<dbReference type="GO" id="GO:0003700">
    <property type="term" value="F:DNA-binding transcription factor activity"/>
    <property type="evidence" value="ECO:0007669"/>
    <property type="project" value="InterPro"/>
</dbReference>
<dbReference type="Pfam" id="PF03466">
    <property type="entry name" value="LysR_substrate"/>
    <property type="match status" value="1"/>
</dbReference>
<keyword evidence="4" id="KW-0804">Transcription</keyword>
<dbReference type="InterPro" id="IPR036390">
    <property type="entry name" value="WH_DNA-bd_sf"/>
</dbReference>
<keyword evidence="3" id="KW-0238">DNA-binding</keyword>
<dbReference type="OrthoDB" id="63123at2"/>
<dbReference type="STRING" id="1608994.TU86_01210"/>
<dbReference type="CDD" id="cd05466">
    <property type="entry name" value="PBP2_LTTR_substrate"/>
    <property type="match status" value="1"/>
</dbReference>
<evidence type="ECO:0000313" key="6">
    <source>
        <dbReference type="EMBL" id="KMN15419.1"/>
    </source>
</evidence>
<dbReference type="SUPFAM" id="SSF46785">
    <property type="entry name" value="Winged helix' DNA-binding domain"/>
    <property type="match status" value="1"/>
</dbReference>
<dbReference type="InterPro" id="IPR005119">
    <property type="entry name" value="LysR_subst-bd"/>
</dbReference>
<evidence type="ECO:0000256" key="2">
    <source>
        <dbReference type="ARBA" id="ARBA00023015"/>
    </source>
</evidence>
<evidence type="ECO:0000256" key="4">
    <source>
        <dbReference type="ARBA" id="ARBA00023163"/>
    </source>
</evidence>
<dbReference type="SUPFAM" id="SSF53850">
    <property type="entry name" value="Periplasmic binding protein-like II"/>
    <property type="match status" value="1"/>
</dbReference>
<dbReference type="RefSeq" id="WP_048362486.1">
    <property type="nucleotide sequence ID" value="NZ_JYLF01000001.1"/>
</dbReference>
<dbReference type="FunFam" id="1.10.10.10:FF:000001">
    <property type="entry name" value="LysR family transcriptional regulator"/>
    <property type="match status" value="1"/>
</dbReference>
<evidence type="ECO:0000313" key="7">
    <source>
        <dbReference type="Proteomes" id="UP000036325"/>
    </source>
</evidence>
<gene>
    <name evidence="6" type="ORF">TU86_01210</name>
</gene>
<dbReference type="EMBL" id="JYLF01000001">
    <property type="protein sequence ID" value="KMN15419.1"/>
    <property type="molecule type" value="Genomic_DNA"/>
</dbReference>
<dbReference type="PATRIC" id="fig|1608994.3.peg.810"/>
<accession>A0A0J6ITF6</accession>
<name>A0A0J6ITF6_9PSED</name>
<dbReference type="InterPro" id="IPR050950">
    <property type="entry name" value="HTH-type_LysR_regulators"/>
</dbReference>
<reference evidence="6 7" key="1">
    <citation type="submission" date="2015-02" db="EMBL/GenBank/DDBJ databases">
        <title>Pseudomonas helleri sp. nov. and Pseudomonas weihenstephanensis sp. nov., isolated from raw cows milk.</title>
        <authorList>
            <person name="von Neubeck M."/>
            <person name="Huptas C."/>
            <person name="Wenning M."/>
            <person name="Scherer S."/>
        </authorList>
    </citation>
    <scope>NUCLEOTIDE SEQUENCE [LARGE SCALE GENOMIC DNA]</scope>
    <source>
        <strain evidence="6 7">DSM 29166</strain>
    </source>
</reference>
<dbReference type="PRINTS" id="PR00039">
    <property type="entry name" value="HTHLYSR"/>
</dbReference>
<dbReference type="GO" id="GO:0003677">
    <property type="term" value="F:DNA binding"/>
    <property type="evidence" value="ECO:0007669"/>
    <property type="project" value="UniProtKB-KW"/>
</dbReference>
<evidence type="ECO:0000256" key="3">
    <source>
        <dbReference type="ARBA" id="ARBA00023125"/>
    </source>
</evidence>
<dbReference type="AlphaFoldDB" id="A0A0J6ITF6"/>
<sequence length="293" mass="32336">MTLTQLEVFARVAELRGFTLAATRLHISQSAVSHAIKALEQEMGVELIHRHQAAIELTDIGAQLLLRAREILGLAETMRQEAADARGMKRGTLRIGSFGPSSSMRLLPRILERYRQRYPNIEIRIDEGTDQEVVSWLQERRVDVGFVVLPEDKLDTFTLCEDQMVAILPANHALATASSVSLEALCREPFIMTEAGSGPLLERLFSSQKRVPNVLHRSAQLISTLAMVEMGYGVSILAEQALPERPLRQAGSYVTKPLDPPVKRSVGLAVLNEGHASPATKAFIEIATGLQQR</sequence>
<evidence type="ECO:0000259" key="5">
    <source>
        <dbReference type="PROSITE" id="PS50931"/>
    </source>
</evidence>
<dbReference type="GO" id="GO:0005829">
    <property type="term" value="C:cytosol"/>
    <property type="evidence" value="ECO:0007669"/>
    <property type="project" value="TreeGrafter"/>
</dbReference>
<keyword evidence="2" id="KW-0805">Transcription regulation</keyword>
<dbReference type="PANTHER" id="PTHR30419:SF24">
    <property type="entry name" value="HTH-TYPE TRANSCRIPTIONAL REGULATOR CZCR"/>
    <property type="match status" value="1"/>
</dbReference>
<comment type="similarity">
    <text evidence="1">Belongs to the LysR transcriptional regulatory family.</text>
</comment>
<dbReference type="PANTHER" id="PTHR30419">
    <property type="entry name" value="HTH-TYPE TRANSCRIPTIONAL REGULATOR YBHD"/>
    <property type="match status" value="1"/>
</dbReference>
<dbReference type="InterPro" id="IPR000847">
    <property type="entry name" value="LysR_HTH_N"/>
</dbReference>
<protein>
    <submittedName>
        <fullName evidence="6">LysR family transcriptional regulator</fullName>
    </submittedName>
</protein>
<dbReference type="Proteomes" id="UP000036325">
    <property type="component" value="Unassembled WGS sequence"/>
</dbReference>